<protein>
    <submittedName>
        <fullName evidence="1">Adenylate kinase</fullName>
    </submittedName>
</protein>
<dbReference type="Proteomes" id="UP000609879">
    <property type="component" value="Unassembled WGS sequence"/>
</dbReference>
<comment type="caution">
    <text evidence="1">The sequence shown here is derived from an EMBL/GenBank/DDBJ whole genome shotgun (WGS) entry which is preliminary data.</text>
</comment>
<dbReference type="Gene3D" id="3.40.50.300">
    <property type="entry name" value="P-loop containing nucleotide triphosphate hydrolases"/>
    <property type="match status" value="1"/>
</dbReference>
<dbReference type="EMBL" id="BOMI01000065">
    <property type="protein sequence ID" value="GID74837.1"/>
    <property type="molecule type" value="Genomic_DNA"/>
</dbReference>
<dbReference type="GO" id="GO:0016301">
    <property type="term" value="F:kinase activity"/>
    <property type="evidence" value="ECO:0007669"/>
    <property type="project" value="UniProtKB-KW"/>
</dbReference>
<sequence>MVSRTVSRHASDVGAVVAWAAKLPASAGGTRVVAIEGRSGSGKTELAGGVASALGAPLVRMDDLYPGWDGLRGGVIALTEWVLAPLAGGGQARWRRWDWAASRYAEWHETPRGDWLVVEGVGCGAAAVRPYLSGLVWLEAPVDQRRARALARDGEMYAPHWERWARQEDDFYGTDDVRAHAGLIIDTAETAPSQPA</sequence>
<accession>A0ABQ3Y4B4</accession>
<evidence type="ECO:0000313" key="2">
    <source>
        <dbReference type="Proteomes" id="UP000609879"/>
    </source>
</evidence>
<keyword evidence="2" id="KW-1185">Reference proteome</keyword>
<name>A0ABQ3Y4B4_9ACTN</name>
<keyword evidence="1" id="KW-0808">Transferase</keyword>
<dbReference type="SUPFAM" id="SSF52540">
    <property type="entry name" value="P-loop containing nucleoside triphosphate hydrolases"/>
    <property type="match status" value="1"/>
</dbReference>
<organism evidence="1 2">
    <name type="scientific">Paractinoplanes deccanensis</name>
    <dbReference type="NCBI Taxonomy" id="113561"/>
    <lineage>
        <taxon>Bacteria</taxon>
        <taxon>Bacillati</taxon>
        <taxon>Actinomycetota</taxon>
        <taxon>Actinomycetes</taxon>
        <taxon>Micromonosporales</taxon>
        <taxon>Micromonosporaceae</taxon>
        <taxon>Paractinoplanes</taxon>
    </lineage>
</organism>
<proteinExistence type="predicted"/>
<dbReference type="InterPro" id="IPR027417">
    <property type="entry name" value="P-loop_NTPase"/>
</dbReference>
<gene>
    <name evidence="1" type="ORF">Ade02nite_34780</name>
</gene>
<reference evidence="1 2" key="1">
    <citation type="submission" date="2021-01" db="EMBL/GenBank/DDBJ databases">
        <title>Whole genome shotgun sequence of Actinoplanes deccanensis NBRC 13994.</title>
        <authorList>
            <person name="Komaki H."/>
            <person name="Tamura T."/>
        </authorList>
    </citation>
    <scope>NUCLEOTIDE SEQUENCE [LARGE SCALE GENOMIC DNA]</scope>
    <source>
        <strain evidence="1 2">NBRC 13994</strain>
    </source>
</reference>
<evidence type="ECO:0000313" key="1">
    <source>
        <dbReference type="EMBL" id="GID74837.1"/>
    </source>
</evidence>
<keyword evidence="1" id="KW-0418">Kinase</keyword>